<name>A0A7J8WN61_GOSAI</name>
<protein>
    <submittedName>
        <fullName evidence="1">Uncharacterized protein</fullName>
    </submittedName>
</protein>
<proteinExistence type="predicted"/>
<dbReference type="EMBL" id="JABFAA010000002">
    <property type="protein sequence ID" value="MBA0676446.1"/>
    <property type="molecule type" value="Genomic_DNA"/>
</dbReference>
<dbReference type="Proteomes" id="UP000593577">
    <property type="component" value="Unassembled WGS sequence"/>
</dbReference>
<dbReference type="AlphaFoldDB" id="A0A7J8WN61"/>
<reference evidence="1 2" key="1">
    <citation type="journal article" date="2019" name="Genome Biol. Evol.">
        <title>Insights into the evolution of the New World diploid cottons (Gossypium, subgenus Houzingenia) based on genome sequencing.</title>
        <authorList>
            <person name="Grover C.E."/>
            <person name="Arick M.A. 2nd"/>
            <person name="Thrash A."/>
            <person name="Conover J.L."/>
            <person name="Sanders W.S."/>
            <person name="Peterson D.G."/>
            <person name="Frelichowski J.E."/>
            <person name="Scheffler J.A."/>
            <person name="Scheffler B.E."/>
            <person name="Wendel J.F."/>
        </authorList>
    </citation>
    <scope>NUCLEOTIDE SEQUENCE [LARGE SCALE GENOMIC DNA]</scope>
    <source>
        <strain evidence="1">185</strain>
        <tissue evidence="1">Leaf</tissue>
    </source>
</reference>
<keyword evidence="2" id="KW-1185">Reference proteome</keyword>
<sequence length="34" mass="3987">MSRRVATSLFWKNGILVIWSSSILTVQCNWTQEM</sequence>
<comment type="caution">
    <text evidence="1">The sequence shown here is derived from an EMBL/GenBank/DDBJ whole genome shotgun (WGS) entry which is preliminary data.</text>
</comment>
<evidence type="ECO:0000313" key="2">
    <source>
        <dbReference type="Proteomes" id="UP000593577"/>
    </source>
</evidence>
<gene>
    <name evidence="1" type="ORF">Goari_017922</name>
</gene>
<evidence type="ECO:0000313" key="1">
    <source>
        <dbReference type="EMBL" id="MBA0676446.1"/>
    </source>
</evidence>
<organism evidence="1 2">
    <name type="scientific">Gossypium aridum</name>
    <name type="common">American cotton</name>
    <name type="synonym">Erioxylum aridum</name>
    <dbReference type="NCBI Taxonomy" id="34290"/>
    <lineage>
        <taxon>Eukaryota</taxon>
        <taxon>Viridiplantae</taxon>
        <taxon>Streptophyta</taxon>
        <taxon>Embryophyta</taxon>
        <taxon>Tracheophyta</taxon>
        <taxon>Spermatophyta</taxon>
        <taxon>Magnoliopsida</taxon>
        <taxon>eudicotyledons</taxon>
        <taxon>Gunneridae</taxon>
        <taxon>Pentapetalae</taxon>
        <taxon>rosids</taxon>
        <taxon>malvids</taxon>
        <taxon>Malvales</taxon>
        <taxon>Malvaceae</taxon>
        <taxon>Malvoideae</taxon>
        <taxon>Gossypium</taxon>
    </lineage>
</organism>
<accession>A0A7J8WN61</accession>